<dbReference type="KEGG" id="cre:CHLRE_14g615250v5"/>
<dbReference type="OrthoDB" id="2018237at2759"/>
<dbReference type="PROSITE" id="PS51352">
    <property type="entry name" value="THIOREDOXIN_2"/>
    <property type="match status" value="1"/>
</dbReference>
<dbReference type="Gene3D" id="3.40.30.10">
    <property type="entry name" value="Glutaredoxin"/>
    <property type="match status" value="1"/>
</dbReference>
<dbReference type="RefSeq" id="XP_001699052.2">
    <property type="nucleotide sequence ID" value="XM_001699000.2"/>
</dbReference>
<dbReference type="EMBL" id="FJ876258">
    <property type="protein sequence ID" value="ACO94078.1"/>
    <property type="molecule type" value="mRNA"/>
</dbReference>
<sequence>MHNKSIPRKDLTEQPGDEMASTLMFFSSKACPLCQRLSIDVGKVEAQGYVDGVPVKRNRLEVLQVDADNQAKWAPELLHYQVNKVPAFVLLDKQGRAVASTTGPKPYEQMQAVLQALVSRAMSK</sequence>
<gene>
    <name evidence="1" type="primary">LDR2</name>
</gene>
<dbReference type="ExpressionAtlas" id="A8JAR2">
    <property type="expression patterns" value="baseline"/>
</dbReference>
<dbReference type="SUPFAM" id="SSF52833">
    <property type="entry name" value="Thioredoxin-like"/>
    <property type="match status" value="1"/>
</dbReference>
<organism evidence="1">
    <name type="scientific">Chlamydomonas reinhardtii</name>
    <name type="common">Chlamydomonas smithii</name>
    <dbReference type="NCBI Taxonomy" id="3055"/>
    <lineage>
        <taxon>Eukaryota</taxon>
        <taxon>Viridiplantae</taxon>
        <taxon>Chlorophyta</taxon>
        <taxon>core chlorophytes</taxon>
        <taxon>Chlorophyceae</taxon>
        <taxon>CS clade</taxon>
        <taxon>Chlamydomonadales</taxon>
        <taxon>Chlamydomonadaceae</taxon>
        <taxon>Chlamydomonas</taxon>
    </lineage>
</organism>
<dbReference type="InterPro" id="IPR036249">
    <property type="entry name" value="Thioredoxin-like_sf"/>
</dbReference>
<dbReference type="InterPro" id="IPR013766">
    <property type="entry name" value="Thioredoxin_domain"/>
</dbReference>
<dbReference type="eggNOG" id="ENOG502QV9U">
    <property type="taxonomic scope" value="Eukaryota"/>
</dbReference>
<dbReference type="AlphaFoldDB" id="A8JAR2"/>
<reference evidence="1" key="1">
    <citation type="submission" date="2009-03" db="EMBL/GenBank/DDBJ databases">
        <authorList>
            <person name="Gabilly S.T."/>
            <person name="Hamel P.P."/>
        </authorList>
    </citation>
    <scope>NUCLEOTIDE SEQUENCE</scope>
</reference>
<dbReference type="HOGENOM" id="CLU_2007155_0_0_1"/>
<accession>A8JAR2</accession>
<proteinExistence type="evidence at transcript level"/>
<dbReference type="Pfam" id="PF13098">
    <property type="entry name" value="Thioredoxin_2"/>
    <property type="match status" value="1"/>
</dbReference>
<dbReference type="InterPro" id="IPR012336">
    <property type="entry name" value="Thioredoxin-like_fold"/>
</dbReference>
<name>A8JAR2_CHLRE</name>
<evidence type="ECO:0000313" key="1">
    <source>
        <dbReference type="EMBL" id="ACO94078.1"/>
    </source>
</evidence>
<protein>
    <submittedName>
        <fullName evidence="1">Luminal disulfide reductase 2</fullName>
    </submittedName>
</protein>